<name>A0AAW1RVF4_9CHLO</name>
<dbReference type="SUPFAM" id="SSF51045">
    <property type="entry name" value="WW domain"/>
    <property type="match status" value="1"/>
</dbReference>
<dbReference type="AlphaFoldDB" id="A0AAW1RVF4"/>
<protein>
    <recommendedName>
        <fullName evidence="1">WW domain-containing protein</fullName>
    </recommendedName>
</protein>
<organism evidence="2 3">
    <name type="scientific">Elliptochloris bilobata</name>
    <dbReference type="NCBI Taxonomy" id="381761"/>
    <lineage>
        <taxon>Eukaryota</taxon>
        <taxon>Viridiplantae</taxon>
        <taxon>Chlorophyta</taxon>
        <taxon>core chlorophytes</taxon>
        <taxon>Trebouxiophyceae</taxon>
        <taxon>Trebouxiophyceae incertae sedis</taxon>
        <taxon>Elliptochloris clade</taxon>
        <taxon>Elliptochloris</taxon>
    </lineage>
</organism>
<dbReference type="Gene3D" id="2.20.70.10">
    <property type="match status" value="2"/>
</dbReference>
<dbReference type="InterPro" id="IPR001202">
    <property type="entry name" value="WW_dom"/>
</dbReference>
<dbReference type="CDD" id="cd00201">
    <property type="entry name" value="WW"/>
    <property type="match status" value="1"/>
</dbReference>
<dbReference type="Pfam" id="PF00397">
    <property type="entry name" value="WW"/>
    <property type="match status" value="1"/>
</dbReference>
<dbReference type="EMBL" id="JALJOU010000020">
    <property type="protein sequence ID" value="KAK9838110.1"/>
    <property type="molecule type" value="Genomic_DNA"/>
</dbReference>
<reference evidence="2 3" key="1">
    <citation type="journal article" date="2024" name="Nat. Commun.">
        <title>Phylogenomics reveals the evolutionary origins of lichenization in chlorophyte algae.</title>
        <authorList>
            <person name="Puginier C."/>
            <person name="Libourel C."/>
            <person name="Otte J."/>
            <person name="Skaloud P."/>
            <person name="Haon M."/>
            <person name="Grisel S."/>
            <person name="Petersen M."/>
            <person name="Berrin J.G."/>
            <person name="Delaux P.M."/>
            <person name="Dal Grande F."/>
            <person name="Keller J."/>
        </authorList>
    </citation>
    <scope>NUCLEOTIDE SEQUENCE [LARGE SCALE GENOMIC DNA]</scope>
    <source>
        <strain evidence="2 3">SAG 245.80</strain>
    </source>
</reference>
<dbReference type="InterPro" id="IPR036020">
    <property type="entry name" value="WW_dom_sf"/>
</dbReference>
<dbReference type="PROSITE" id="PS01159">
    <property type="entry name" value="WW_DOMAIN_1"/>
    <property type="match status" value="1"/>
</dbReference>
<dbReference type="PROSITE" id="PS50020">
    <property type="entry name" value="WW_DOMAIN_2"/>
    <property type="match status" value="2"/>
</dbReference>
<comment type="caution">
    <text evidence="2">The sequence shown here is derived from an EMBL/GenBank/DDBJ whole genome shotgun (WGS) entry which is preliminary data.</text>
</comment>
<sequence>MTEPDPKYYFFNEMTQEVQWDDPGDVPYEEEGGTKYWLGQHGEHLDQDPRAHLFTWVESYSDEHERPFFYNQQTKVSTWERPPDLAWRRVPVSREEM</sequence>
<evidence type="ECO:0000313" key="2">
    <source>
        <dbReference type="EMBL" id="KAK9838110.1"/>
    </source>
</evidence>
<evidence type="ECO:0000313" key="3">
    <source>
        <dbReference type="Proteomes" id="UP001445335"/>
    </source>
</evidence>
<dbReference type="Proteomes" id="UP001445335">
    <property type="component" value="Unassembled WGS sequence"/>
</dbReference>
<accession>A0AAW1RVF4</accession>
<proteinExistence type="predicted"/>
<keyword evidence="3" id="KW-1185">Reference proteome</keyword>
<evidence type="ECO:0000259" key="1">
    <source>
        <dbReference type="PROSITE" id="PS50020"/>
    </source>
</evidence>
<feature type="domain" description="WW" evidence="1">
    <location>
        <begin position="56"/>
        <end position="84"/>
    </location>
</feature>
<gene>
    <name evidence="2" type="ORF">WJX81_001954</name>
</gene>
<feature type="domain" description="WW" evidence="1">
    <location>
        <begin position="1"/>
        <end position="25"/>
    </location>
</feature>